<dbReference type="PANTHER" id="PTHR43130">
    <property type="entry name" value="ARAC-FAMILY TRANSCRIPTIONAL REGULATOR"/>
    <property type="match status" value="1"/>
</dbReference>
<dbReference type="InterPro" id="IPR052158">
    <property type="entry name" value="INH-QAR"/>
</dbReference>
<keyword evidence="2" id="KW-0804">Transcription</keyword>
<evidence type="ECO:0000256" key="1">
    <source>
        <dbReference type="ARBA" id="ARBA00023015"/>
    </source>
</evidence>
<dbReference type="InterPro" id="IPR009057">
    <property type="entry name" value="Homeodomain-like_sf"/>
</dbReference>
<evidence type="ECO:0000313" key="4">
    <source>
        <dbReference type="EMBL" id="MBM0108279.1"/>
    </source>
</evidence>
<organism evidence="4 5">
    <name type="scientific">Steroidobacter gossypii</name>
    <dbReference type="NCBI Taxonomy" id="2805490"/>
    <lineage>
        <taxon>Bacteria</taxon>
        <taxon>Pseudomonadati</taxon>
        <taxon>Pseudomonadota</taxon>
        <taxon>Gammaproteobacteria</taxon>
        <taxon>Steroidobacterales</taxon>
        <taxon>Steroidobacteraceae</taxon>
        <taxon>Steroidobacter</taxon>
    </lineage>
</organism>
<dbReference type="PROSITE" id="PS01124">
    <property type="entry name" value="HTH_ARAC_FAMILY_2"/>
    <property type="match status" value="1"/>
</dbReference>
<accession>A0ABS1X4X1</accession>
<reference evidence="4 5" key="1">
    <citation type="journal article" date="2021" name="Int. J. Syst. Evol. Microbiol.">
        <title>Steroidobacter gossypii sp. nov., isolated from soil of cotton cropping field.</title>
        <authorList>
            <person name="Huang R."/>
            <person name="Yang S."/>
            <person name="Zhen C."/>
            <person name="Liu W."/>
        </authorList>
    </citation>
    <scope>NUCLEOTIDE SEQUENCE [LARGE SCALE GENOMIC DNA]</scope>
    <source>
        <strain evidence="4 5">S1-65</strain>
    </source>
</reference>
<dbReference type="SUPFAM" id="SSF52317">
    <property type="entry name" value="Class I glutamine amidotransferase-like"/>
    <property type="match status" value="1"/>
</dbReference>
<dbReference type="Proteomes" id="UP000661077">
    <property type="component" value="Unassembled WGS sequence"/>
</dbReference>
<comment type="caution">
    <text evidence="4">The sequence shown here is derived from an EMBL/GenBank/DDBJ whole genome shotgun (WGS) entry which is preliminary data.</text>
</comment>
<name>A0ABS1X4X1_9GAMM</name>
<gene>
    <name evidence="4" type="ORF">JM946_26410</name>
</gene>
<proteinExistence type="predicted"/>
<dbReference type="Pfam" id="PF12833">
    <property type="entry name" value="HTH_18"/>
    <property type="match status" value="1"/>
</dbReference>
<dbReference type="InterPro" id="IPR018060">
    <property type="entry name" value="HTH_AraC"/>
</dbReference>
<dbReference type="InterPro" id="IPR002818">
    <property type="entry name" value="DJ-1/PfpI"/>
</dbReference>
<dbReference type="CDD" id="cd03137">
    <property type="entry name" value="GATase1_AraC_1"/>
    <property type="match status" value="1"/>
</dbReference>
<dbReference type="SMART" id="SM00342">
    <property type="entry name" value="HTH_ARAC"/>
    <property type="match status" value="1"/>
</dbReference>
<dbReference type="EMBL" id="JAEVLS010000008">
    <property type="protein sequence ID" value="MBM0108279.1"/>
    <property type="molecule type" value="Genomic_DNA"/>
</dbReference>
<protein>
    <submittedName>
        <fullName evidence="4">Helix-turn-helix domain-containing protein</fullName>
    </submittedName>
</protein>
<evidence type="ECO:0000256" key="2">
    <source>
        <dbReference type="ARBA" id="ARBA00023163"/>
    </source>
</evidence>
<sequence>MRKVLFALLPEVVLLDVAGAAEAFRIANQLVPGSYELEFVGTSTSLRSCVGLQLHQLQRLPATVPDDSIVVITGVSSVSLDLESAPIRQLTQWLAKIASNETVTLMCVCSGSLLAAQAGLLRGRECTTHHEYIERLGELEPSATVHANRIFVEDGQVMTSAGVTSGIDLALHFIGQQLGHKIAVAVARDLVVYMRRTTADPQLSAWLMHRNHIHPAVHKVQDAIARNPAAEWSSEKLAAIACMSARNLGRLFMEHAGCSPLDYVQRLRVALAREMVMNSDLALERVAERSGFSSAHHLRRVWRRWEPTPPAEFRQIAR</sequence>
<dbReference type="Gene3D" id="3.40.50.880">
    <property type="match status" value="1"/>
</dbReference>
<dbReference type="Pfam" id="PF01965">
    <property type="entry name" value="DJ-1_PfpI"/>
    <property type="match status" value="1"/>
</dbReference>
<feature type="domain" description="HTH araC/xylS-type" evidence="3">
    <location>
        <begin position="218"/>
        <end position="316"/>
    </location>
</feature>
<keyword evidence="1" id="KW-0805">Transcription regulation</keyword>
<dbReference type="InterPro" id="IPR029062">
    <property type="entry name" value="Class_I_gatase-like"/>
</dbReference>
<dbReference type="SUPFAM" id="SSF46689">
    <property type="entry name" value="Homeodomain-like"/>
    <property type="match status" value="2"/>
</dbReference>
<evidence type="ECO:0000259" key="3">
    <source>
        <dbReference type="PROSITE" id="PS01124"/>
    </source>
</evidence>
<dbReference type="RefSeq" id="WP_203170430.1">
    <property type="nucleotide sequence ID" value="NZ_JAEVLS010000008.1"/>
</dbReference>
<dbReference type="PANTHER" id="PTHR43130:SF3">
    <property type="entry name" value="HTH-TYPE TRANSCRIPTIONAL REGULATOR RV1931C"/>
    <property type="match status" value="1"/>
</dbReference>
<evidence type="ECO:0000313" key="5">
    <source>
        <dbReference type="Proteomes" id="UP000661077"/>
    </source>
</evidence>
<dbReference type="Gene3D" id="1.10.10.60">
    <property type="entry name" value="Homeodomain-like"/>
    <property type="match status" value="1"/>
</dbReference>
<keyword evidence="5" id="KW-1185">Reference proteome</keyword>